<sequence length="166" mass="18701">MVESPEVVDLRSESTTAGQSVEEVKPESGLSEDCVPQSPKSEGGPMSDDTLIKSEDSLKTPSDESGRADSLDGERALKYVRRELRRWKDMDAATGDYIKWRCSSVFPEDMWISEFHVRRHGFGRIQDLSYVEIPMSTLTAPECVAVLQTMLYEAGFEFQNLLPTWS</sequence>
<reference evidence="2 3" key="1">
    <citation type="journal article" date="2017" name="Genome Biol. Evol.">
        <title>Phytophthora megakarya and P. palmivora, closely related causal agents of cacao black pod rot, underwent increases in genome sizes and gene numbers by different mechanisms.</title>
        <authorList>
            <person name="Ali S.S."/>
            <person name="Shao J."/>
            <person name="Lary D.J."/>
            <person name="Kronmiller B."/>
            <person name="Shen D."/>
            <person name="Strem M.D."/>
            <person name="Amoako-Attah I."/>
            <person name="Akrofi A.Y."/>
            <person name="Begoude B.A."/>
            <person name="Ten Hoopen G.M."/>
            <person name="Coulibaly K."/>
            <person name="Kebe B.I."/>
            <person name="Melnick R.L."/>
            <person name="Guiltinan M.J."/>
            <person name="Tyler B.M."/>
            <person name="Meinhardt L.W."/>
            <person name="Bailey B.A."/>
        </authorList>
    </citation>
    <scope>NUCLEOTIDE SEQUENCE [LARGE SCALE GENOMIC DNA]</scope>
    <source>
        <strain evidence="3">sbr112.9</strain>
    </source>
</reference>
<dbReference type="AlphaFoldDB" id="A0A2P4XQQ7"/>
<feature type="region of interest" description="Disordered" evidence="1">
    <location>
        <begin position="1"/>
        <end position="72"/>
    </location>
</feature>
<evidence type="ECO:0000313" key="3">
    <source>
        <dbReference type="Proteomes" id="UP000237271"/>
    </source>
</evidence>
<dbReference type="OrthoDB" id="146877at2759"/>
<accession>A0A2P4XQQ7</accession>
<dbReference type="EMBL" id="NCKW01008577">
    <property type="protein sequence ID" value="POM67888.1"/>
    <property type="molecule type" value="Genomic_DNA"/>
</dbReference>
<dbReference type="Proteomes" id="UP000237271">
    <property type="component" value="Unassembled WGS sequence"/>
</dbReference>
<evidence type="ECO:0000256" key="1">
    <source>
        <dbReference type="SAM" id="MobiDB-lite"/>
    </source>
</evidence>
<keyword evidence="3" id="KW-1185">Reference proteome</keyword>
<name>A0A2P4XQQ7_9STRA</name>
<protein>
    <submittedName>
        <fullName evidence="2">Uncharacterized protein</fullName>
    </submittedName>
</protein>
<evidence type="ECO:0000313" key="2">
    <source>
        <dbReference type="EMBL" id="POM67888.1"/>
    </source>
</evidence>
<organism evidence="2 3">
    <name type="scientific">Phytophthora palmivora</name>
    <dbReference type="NCBI Taxonomy" id="4796"/>
    <lineage>
        <taxon>Eukaryota</taxon>
        <taxon>Sar</taxon>
        <taxon>Stramenopiles</taxon>
        <taxon>Oomycota</taxon>
        <taxon>Peronosporomycetes</taxon>
        <taxon>Peronosporales</taxon>
        <taxon>Peronosporaceae</taxon>
        <taxon>Phytophthora</taxon>
    </lineage>
</organism>
<gene>
    <name evidence="2" type="ORF">PHPALM_16026</name>
</gene>
<proteinExistence type="predicted"/>
<feature type="compositionally biased region" description="Basic and acidic residues" evidence="1">
    <location>
        <begin position="50"/>
        <end position="72"/>
    </location>
</feature>
<comment type="caution">
    <text evidence="2">The sequence shown here is derived from an EMBL/GenBank/DDBJ whole genome shotgun (WGS) entry which is preliminary data.</text>
</comment>